<reference evidence="1 2" key="1">
    <citation type="journal article" date="2019" name="Sci. Rep.">
        <title>A high-quality genome of Eragrostis curvula grass provides insights into Poaceae evolution and supports new strategies to enhance forage quality.</title>
        <authorList>
            <person name="Carballo J."/>
            <person name="Santos B.A.C.M."/>
            <person name="Zappacosta D."/>
            <person name="Garbus I."/>
            <person name="Selva J.P."/>
            <person name="Gallo C.A."/>
            <person name="Diaz A."/>
            <person name="Albertini E."/>
            <person name="Caccamo M."/>
            <person name="Echenique V."/>
        </authorList>
    </citation>
    <scope>NUCLEOTIDE SEQUENCE [LARGE SCALE GENOMIC DNA]</scope>
    <source>
        <strain evidence="2">cv. Victoria</strain>
        <tissue evidence="1">Leaf</tissue>
    </source>
</reference>
<evidence type="ECO:0000313" key="1">
    <source>
        <dbReference type="EMBL" id="TVU39308.1"/>
    </source>
</evidence>
<dbReference type="Proteomes" id="UP000324897">
    <property type="component" value="Chromosome 4"/>
</dbReference>
<accession>A0A5J9VTU5</accession>
<organism evidence="1 2">
    <name type="scientific">Eragrostis curvula</name>
    <name type="common">weeping love grass</name>
    <dbReference type="NCBI Taxonomy" id="38414"/>
    <lineage>
        <taxon>Eukaryota</taxon>
        <taxon>Viridiplantae</taxon>
        <taxon>Streptophyta</taxon>
        <taxon>Embryophyta</taxon>
        <taxon>Tracheophyta</taxon>
        <taxon>Spermatophyta</taxon>
        <taxon>Magnoliopsida</taxon>
        <taxon>Liliopsida</taxon>
        <taxon>Poales</taxon>
        <taxon>Poaceae</taxon>
        <taxon>PACMAD clade</taxon>
        <taxon>Chloridoideae</taxon>
        <taxon>Eragrostideae</taxon>
        <taxon>Eragrostidinae</taxon>
        <taxon>Eragrostis</taxon>
    </lineage>
</organism>
<evidence type="ECO:0000313" key="2">
    <source>
        <dbReference type="Proteomes" id="UP000324897"/>
    </source>
</evidence>
<keyword evidence="2" id="KW-1185">Reference proteome</keyword>
<dbReference type="EMBL" id="RWGY01000007">
    <property type="protein sequence ID" value="TVU39308.1"/>
    <property type="molecule type" value="Genomic_DNA"/>
</dbReference>
<comment type="caution">
    <text evidence="1">The sequence shown here is derived from an EMBL/GenBank/DDBJ whole genome shotgun (WGS) entry which is preliminary data.</text>
</comment>
<dbReference type="Gramene" id="TVU39308">
    <property type="protein sequence ID" value="TVU39308"/>
    <property type="gene ID" value="EJB05_12721"/>
</dbReference>
<sequence length="120" mass="14049">MVKNAAVLWPAGFFMKSNTLLQSYSRMIGLRIHYWSHNIVQVPEMDIGSIQEWWNKNVERVPKDQKRLKAAVMIYTAWHIWNERNRRIFTSTALQPSDVARMIREDMSLSQSLRAPAAAF</sequence>
<gene>
    <name evidence="1" type="ORF">EJB05_12721</name>
</gene>
<feature type="non-terminal residue" evidence="1">
    <location>
        <position position="1"/>
    </location>
</feature>
<name>A0A5J9VTU5_9POAL</name>
<dbReference type="AlphaFoldDB" id="A0A5J9VTU5"/>
<proteinExistence type="predicted"/>
<dbReference type="OrthoDB" id="640564at2759"/>
<protein>
    <submittedName>
        <fullName evidence="1">Uncharacterized protein</fullName>
    </submittedName>
</protein>